<keyword evidence="2" id="KW-0472">Membrane</keyword>
<name>A0ABM6T5G1_9BACE</name>
<feature type="domain" description="DUF4476" evidence="5">
    <location>
        <begin position="124"/>
        <end position="213"/>
    </location>
</feature>
<evidence type="ECO:0000256" key="2">
    <source>
        <dbReference type="ARBA" id="ARBA00023136"/>
    </source>
</evidence>
<organism evidence="6 7">
    <name type="scientific">Bacteroides zoogleoformans</name>
    <dbReference type="NCBI Taxonomy" id="28119"/>
    <lineage>
        <taxon>Bacteria</taxon>
        <taxon>Pseudomonadati</taxon>
        <taxon>Bacteroidota</taxon>
        <taxon>Bacteroidia</taxon>
        <taxon>Bacteroidales</taxon>
        <taxon>Bacteroidaceae</taxon>
        <taxon>Bacteroides</taxon>
    </lineage>
</organism>
<evidence type="ECO:0008006" key="8">
    <source>
        <dbReference type="Google" id="ProtNLM"/>
    </source>
</evidence>
<dbReference type="RefSeq" id="WP_106040228.1">
    <property type="nucleotide sequence ID" value="NZ_CALHZC010000011.1"/>
</dbReference>
<feature type="domain" description="Outer membrane protein assembly factor BamE" evidence="4">
    <location>
        <begin position="33"/>
        <end position="93"/>
    </location>
</feature>
<feature type="signal peptide" evidence="3">
    <location>
        <begin position="1"/>
        <end position="21"/>
    </location>
</feature>
<dbReference type="EMBL" id="CP027231">
    <property type="protein sequence ID" value="AVM51845.1"/>
    <property type="molecule type" value="Genomic_DNA"/>
</dbReference>
<keyword evidence="1 3" id="KW-0732">Signal</keyword>
<dbReference type="Gene3D" id="3.30.1450.10">
    <property type="match status" value="1"/>
</dbReference>
<protein>
    <recommendedName>
        <fullName evidence="8">Beta-barrel assembly machine subunit BamE</fullName>
    </recommendedName>
</protein>
<keyword evidence="7" id="KW-1185">Reference proteome</keyword>
<dbReference type="InterPro" id="IPR007450">
    <property type="entry name" value="BamE_dom"/>
</dbReference>
<dbReference type="Pfam" id="PF04355">
    <property type="entry name" value="BamE"/>
    <property type="match status" value="1"/>
</dbReference>
<reference evidence="6 7" key="1">
    <citation type="submission" date="2018-02" db="EMBL/GenBank/DDBJ databases">
        <authorList>
            <person name="Holder M.E."/>
            <person name="Ajami N.J."/>
            <person name="Petrosino J.F."/>
        </authorList>
    </citation>
    <scope>NUCLEOTIDE SEQUENCE [LARGE SCALE GENOMIC DNA]</scope>
    <source>
        <strain evidence="6 7">ATCC 33285</strain>
    </source>
</reference>
<dbReference type="Pfam" id="PF14771">
    <property type="entry name" value="DUF4476"/>
    <property type="match status" value="1"/>
</dbReference>
<evidence type="ECO:0000259" key="4">
    <source>
        <dbReference type="Pfam" id="PF04355"/>
    </source>
</evidence>
<dbReference type="InterPro" id="IPR028011">
    <property type="entry name" value="DUF4476"/>
</dbReference>
<dbReference type="PROSITE" id="PS51257">
    <property type="entry name" value="PROKAR_LIPOPROTEIN"/>
    <property type="match status" value="1"/>
</dbReference>
<evidence type="ECO:0000259" key="5">
    <source>
        <dbReference type="Pfam" id="PF14771"/>
    </source>
</evidence>
<accession>A0ABM6T5G1</accession>
<evidence type="ECO:0000256" key="3">
    <source>
        <dbReference type="SAM" id="SignalP"/>
    </source>
</evidence>
<proteinExistence type="predicted"/>
<evidence type="ECO:0000256" key="1">
    <source>
        <dbReference type="ARBA" id="ARBA00022729"/>
    </source>
</evidence>
<evidence type="ECO:0000313" key="7">
    <source>
        <dbReference type="Proteomes" id="UP000238304"/>
    </source>
</evidence>
<dbReference type="Proteomes" id="UP000238304">
    <property type="component" value="Chromosome"/>
</dbReference>
<feature type="chain" id="PRO_5047158478" description="Beta-barrel assembly machine subunit BamE" evidence="3">
    <location>
        <begin position="22"/>
        <end position="216"/>
    </location>
</feature>
<gene>
    <name evidence="6" type="ORF">C4H11_01710</name>
</gene>
<sequence length="216" mass="24807">MKTFRQIMMATAITFVLSGCASLISQGSRANVLSSIQKGMSKQEITSLLGSPDFRRFDNAMEEWEYTKRLYNEKITGTTTQIVISFEDDKVVAMDSFEKDPYPMPPTPNGMLLNPSVDFNFKGMHPGEFQRLYEKIKSRPFKDDRLEMMLVVSRNNRLNCRQCAKLMSLCPFDDDKIKVLKMFAPGIKDIENYDEILDVIDSLFKKDDAKKILGIR</sequence>
<dbReference type="InterPro" id="IPR037873">
    <property type="entry name" value="BamE-like"/>
</dbReference>
<evidence type="ECO:0000313" key="6">
    <source>
        <dbReference type="EMBL" id="AVM51845.1"/>
    </source>
</evidence>